<sequence length="560" mass="63418">MCNTLGTNSWTLEDAPLDGGIIYSRPLGHTELGFYWDSLFNGTADSVKHLEVGVFGEAAASIFAAPNVERAWLVMKRKFPLLGAQLREHIDRRHVHFTVSEDQLGRINLDELEFKEVSSEAEVQEFIFSLLNEPRRLSNELLARVSILPRTEKYQRQHVIFQSAHCITDGVSNYSFLRNFLNELVSPSLKGKWSLQERLALSIPCEDLFPSRKMTLARQRWRRAIANVIFQQKFKKLLNGHGLPRKFTSLTNITPAISNHITRTLAPGESSAIIHNCRRLGITFGNALYVLGQISMTRLLCQEYIRGNLSSEEWEYRKREPMIVGGPLNLRPFLDKQWYERGGATNVCTSISFFTFVQPFMSLGTASHLERGDRIPTFRELLTPGRFVLRSKLIRRQAMKVVEHPLFPEISAVNRPARVERARSTALTWINSQTKNQMRVPIPVPVQEQGGGAFVFSHGGSSFGNVDKLLPKIYPESNVEHANAGIRIYESETMLHCRPGELYLGSSMIHEKLRIVVFSDGNVYDKSTVAEWLDGVVEATRYYLGGGADLESPNCNKSHL</sequence>
<proteinExistence type="predicted"/>
<dbReference type="InterPro" id="IPR023213">
    <property type="entry name" value="CAT-like_dom_sf"/>
</dbReference>
<gene>
    <name evidence="1" type="ORF">AMATHDRAFT_53176</name>
</gene>
<protein>
    <recommendedName>
        <fullName evidence="3">Condensation domain-containing protein</fullName>
    </recommendedName>
</protein>
<reference evidence="1 2" key="1">
    <citation type="submission" date="2014-02" db="EMBL/GenBank/DDBJ databases">
        <title>Transposable element dynamics among asymbiotic and ectomycorrhizal Amanita fungi.</title>
        <authorList>
            <consortium name="DOE Joint Genome Institute"/>
            <person name="Hess J."/>
            <person name="Skrede I."/>
            <person name="Wolfe B."/>
            <person name="LaButti K."/>
            <person name="Ohm R.A."/>
            <person name="Grigoriev I.V."/>
            <person name="Pringle A."/>
        </authorList>
    </citation>
    <scope>NUCLEOTIDE SEQUENCE [LARGE SCALE GENOMIC DNA]</scope>
    <source>
        <strain evidence="1 2">SKay4041</strain>
    </source>
</reference>
<evidence type="ECO:0008006" key="3">
    <source>
        <dbReference type="Google" id="ProtNLM"/>
    </source>
</evidence>
<dbReference type="Proteomes" id="UP000242287">
    <property type="component" value="Unassembled WGS sequence"/>
</dbReference>
<dbReference type="EMBL" id="KZ301970">
    <property type="protein sequence ID" value="PFH54286.1"/>
    <property type="molecule type" value="Genomic_DNA"/>
</dbReference>
<dbReference type="STRING" id="703135.A0A2A9P0Y8"/>
<keyword evidence="2" id="KW-1185">Reference proteome</keyword>
<name>A0A2A9P0Y8_9AGAR</name>
<evidence type="ECO:0000313" key="1">
    <source>
        <dbReference type="EMBL" id="PFH54286.1"/>
    </source>
</evidence>
<dbReference type="OrthoDB" id="3264185at2759"/>
<dbReference type="AlphaFoldDB" id="A0A2A9P0Y8"/>
<accession>A0A2A9P0Y8</accession>
<evidence type="ECO:0000313" key="2">
    <source>
        <dbReference type="Proteomes" id="UP000242287"/>
    </source>
</evidence>
<dbReference type="Gene3D" id="3.30.559.10">
    <property type="entry name" value="Chloramphenicol acetyltransferase-like domain"/>
    <property type="match status" value="1"/>
</dbReference>
<organism evidence="1 2">
    <name type="scientific">Amanita thiersii Skay4041</name>
    <dbReference type="NCBI Taxonomy" id="703135"/>
    <lineage>
        <taxon>Eukaryota</taxon>
        <taxon>Fungi</taxon>
        <taxon>Dikarya</taxon>
        <taxon>Basidiomycota</taxon>
        <taxon>Agaricomycotina</taxon>
        <taxon>Agaricomycetes</taxon>
        <taxon>Agaricomycetidae</taxon>
        <taxon>Agaricales</taxon>
        <taxon>Pluteineae</taxon>
        <taxon>Amanitaceae</taxon>
        <taxon>Amanita</taxon>
    </lineage>
</organism>